<dbReference type="GO" id="GO:0006511">
    <property type="term" value="P:ubiquitin-dependent protein catabolic process"/>
    <property type="evidence" value="ECO:0007669"/>
    <property type="project" value="TreeGrafter"/>
</dbReference>
<dbReference type="InterPro" id="IPR000717">
    <property type="entry name" value="PCI_dom"/>
</dbReference>
<evidence type="ECO:0000259" key="2">
    <source>
        <dbReference type="PROSITE" id="PS50250"/>
    </source>
</evidence>
<organism evidence="3 4">
    <name type="scientific">Nannochloropsis salina CCMP1776</name>
    <dbReference type="NCBI Taxonomy" id="1027361"/>
    <lineage>
        <taxon>Eukaryota</taxon>
        <taxon>Sar</taxon>
        <taxon>Stramenopiles</taxon>
        <taxon>Ochrophyta</taxon>
        <taxon>Eustigmatophyceae</taxon>
        <taxon>Eustigmatales</taxon>
        <taxon>Monodopsidaceae</taxon>
        <taxon>Microchloropsis</taxon>
        <taxon>Microchloropsis salina</taxon>
    </lineage>
</organism>
<dbReference type="InterPro" id="IPR054179">
    <property type="entry name" value="PSD13_N"/>
</dbReference>
<sequence length="380" mass="42648">MTEYIQTAIAAKPALHEPLSNLGDLHARKLWHQLTVALLSFLKDTNYVQQVDLRALYQNFIVKFEAKLNPLRLAEVAATLSKALLPDVDAARDFLQQFEEKRERYGSEAALFIDMEIVSLKLRQGDVREVEPNLKAAKLVLEGLTGADAMVYSAYYRAASEYHKMVGPPEAFYKNALMYLAYTPVESLTAEEQSTLAVDISLAALTGDGVFNFGEVLSTPILSVLAQGAHAWLSELLHVFDAGDVDRFAALVERHREEYYSQPALVNREEFIKEKVVLLSLINLVFETPSHERTIPFSKVAARGRIGTEQVEWLLMRAMSLGLIKGVIDEVAQDVNVSWVQPRVLNQEQIKQLAVRLEGWGGKVQETLGFVEEQTPELFN</sequence>
<dbReference type="InterPro" id="IPR035298">
    <property type="entry name" value="PSMD13"/>
</dbReference>
<evidence type="ECO:0000313" key="4">
    <source>
        <dbReference type="Proteomes" id="UP000355283"/>
    </source>
</evidence>
<dbReference type="GO" id="GO:0005634">
    <property type="term" value="C:nucleus"/>
    <property type="evidence" value="ECO:0007669"/>
    <property type="project" value="TreeGrafter"/>
</dbReference>
<evidence type="ECO:0000313" key="3">
    <source>
        <dbReference type="EMBL" id="TFJ80488.1"/>
    </source>
</evidence>
<dbReference type="EMBL" id="SDOX01000166">
    <property type="protein sequence ID" value="TFJ80488.1"/>
    <property type="molecule type" value="Genomic_DNA"/>
</dbReference>
<dbReference type="Pfam" id="PF01399">
    <property type="entry name" value="PCI"/>
    <property type="match status" value="1"/>
</dbReference>
<reference evidence="3 4" key="1">
    <citation type="submission" date="2019-01" db="EMBL/GenBank/DDBJ databases">
        <title>Nuclear Genome Assembly of the Microalgal Biofuel strain Nannochloropsis salina CCMP1776.</title>
        <authorList>
            <person name="Hovde B."/>
        </authorList>
    </citation>
    <scope>NUCLEOTIDE SEQUENCE [LARGE SCALE GENOMIC DNA]</scope>
    <source>
        <strain evidence="3 4">CCMP1776</strain>
    </source>
</reference>
<name>A0A4D9CV45_9STRA</name>
<dbReference type="OrthoDB" id="1093at2759"/>
<keyword evidence="4" id="KW-1185">Reference proteome</keyword>
<gene>
    <name evidence="3" type="ORF">NSK_008229</name>
</gene>
<proteinExistence type="predicted"/>
<dbReference type="GO" id="GO:0005829">
    <property type="term" value="C:cytosol"/>
    <property type="evidence" value="ECO:0007669"/>
    <property type="project" value="TreeGrafter"/>
</dbReference>
<dbReference type="PANTHER" id="PTHR10539">
    <property type="entry name" value="26S PROTEASOME NON-ATPASE REGULATORY SUBUNIT 13"/>
    <property type="match status" value="1"/>
</dbReference>
<evidence type="ECO:0000256" key="1">
    <source>
        <dbReference type="ARBA" id="ARBA00022942"/>
    </source>
</evidence>
<dbReference type="GO" id="GO:0005198">
    <property type="term" value="F:structural molecule activity"/>
    <property type="evidence" value="ECO:0007669"/>
    <property type="project" value="TreeGrafter"/>
</dbReference>
<dbReference type="AlphaFoldDB" id="A0A4D9CV45"/>
<protein>
    <recommendedName>
        <fullName evidence="2">PCI domain-containing protein</fullName>
    </recommendedName>
</protein>
<dbReference type="Proteomes" id="UP000355283">
    <property type="component" value="Unassembled WGS sequence"/>
</dbReference>
<dbReference type="Pfam" id="PF22037">
    <property type="entry name" value="PSD13_N"/>
    <property type="match status" value="1"/>
</dbReference>
<dbReference type="GO" id="GO:0008541">
    <property type="term" value="C:proteasome regulatory particle, lid subcomplex"/>
    <property type="evidence" value="ECO:0007669"/>
    <property type="project" value="TreeGrafter"/>
</dbReference>
<feature type="domain" description="PCI" evidence="2">
    <location>
        <begin position="170"/>
        <end position="342"/>
    </location>
</feature>
<keyword evidence="1" id="KW-0647">Proteasome</keyword>
<comment type="caution">
    <text evidence="3">The sequence shown here is derived from an EMBL/GenBank/DDBJ whole genome shotgun (WGS) entry which is preliminary data.</text>
</comment>
<dbReference type="SMART" id="SM00088">
    <property type="entry name" value="PINT"/>
    <property type="match status" value="1"/>
</dbReference>
<dbReference type="PANTHER" id="PTHR10539:SF0">
    <property type="entry name" value="26S PROTEASOME NON-ATPASE REGULATORY SUBUNIT 13"/>
    <property type="match status" value="1"/>
</dbReference>
<accession>A0A4D9CV45</accession>
<dbReference type="PROSITE" id="PS50250">
    <property type="entry name" value="PCI"/>
    <property type="match status" value="1"/>
</dbReference>